<dbReference type="EMBL" id="QKZU01000034">
    <property type="protein sequence ID" value="PZX49103.1"/>
    <property type="molecule type" value="Genomic_DNA"/>
</dbReference>
<evidence type="ECO:0000256" key="9">
    <source>
        <dbReference type="ARBA" id="ARBA00023284"/>
    </source>
</evidence>
<protein>
    <submittedName>
        <fullName evidence="12">Peptidase C39-like protein</fullName>
    </submittedName>
    <submittedName>
        <fullName evidence="13">VKOR family protein</fullName>
    </submittedName>
</protein>
<keyword evidence="6" id="KW-0560">Oxidoreductase</keyword>
<evidence type="ECO:0000313" key="13">
    <source>
        <dbReference type="EMBL" id="TXD75338.1"/>
    </source>
</evidence>
<evidence type="ECO:0000256" key="3">
    <source>
        <dbReference type="ARBA" id="ARBA00022692"/>
    </source>
</evidence>
<sequence length="520" mass="59261">MDNCLVICKRLLDSLGVRYTQQILKEKILSHPQYPSLLSISDALEEFGVESIAANLGPDRLDDFPLPVLVQVSRVNGKYFNVITSVSQQYVSLFDEKGKQKDIARVDFLMSWTGVSLLVEAKENASELEIKQKILNQSIIKGVATVCTISLLVWLGFGLVENGTSGLYLVYFLLKLLGLSISLILLYYQHDKDNMALQKFCSGGKRMDCNSVLDSKNFHFLDGRLNLSLLSFAYFFAGAGLLAGLAFSSVSLLGWLSLASIPVVIYAFYYQAIVIKKWCKICLLIQGVLVMEVLIFFGGDFRFDGFDEVSCFLFLFLFTGVILGGIFIQPMLGQEEEYYRVKRELSKFKTNKELFDISLSRSKKIRNMPQGLGVFLKGEHPRYHVIKVCNPYCGPCARVHPILENLFDKGNIDLQILFSPSYKDERRRKMVGHLLAIQSKDNSKLMRKALDDWYGAKKKDYQMFAFKYPLNDEFIFQEEKVKDMEGWCNSEKISRTPTLFINGYELPKEYSVEDLKNLLV</sequence>
<reference evidence="12 14" key="1">
    <citation type="submission" date="2018-06" db="EMBL/GenBank/DDBJ databases">
        <title>Genomic Encyclopedia of Archaeal and Bacterial Type Strains, Phase II (KMG-II): from individual species to whole genera.</title>
        <authorList>
            <person name="Goeker M."/>
        </authorList>
    </citation>
    <scope>NUCLEOTIDE SEQUENCE [LARGE SCALE GENOMIC DNA]</scope>
    <source>
        <strain evidence="12 14">DSM 22686</strain>
    </source>
</reference>
<dbReference type="InterPro" id="IPR005074">
    <property type="entry name" value="Peptidase_C39"/>
</dbReference>
<dbReference type="InterPro" id="IPR036249">
    <property type="entry name" value="Thioredoxin-like_sf"/>
</dbReference>
<dbReference type="GO" id="GO:0005524">
    <property type="term" value="F:ATP binding"/>
    <property type="evidence" value="ECO:0007669"/>
    <property type="project" value="InterPro"/>
</dbReference>
<organism evidence="12 14">
    <name type="scientific">Algoriphagus ratkowskyi</name>
    <dbReference type="NCBI Taxonomy" id="57028"/>
    <lineage>
        <taxon>Bacteria</taxon>
        <taxon>Pseudomonadati</taxon>
        <taxon>Bacteroidota</taxon>
        <taxon>Cytophagia</taxon>
        <taxon>Cytophagales</taxon>
        <taxon>Cyclobacteriaceae</taxon>
        <taxon>Algoriphagus</taxon>
    </lineage>
</organism>
<dbReference type="PROSITE" id="PS50990">
    <property type="entry name" value="PEPTIDASE_C39"/>
    <property type="match status" value="1"/>
</dbReference>
<dbReference type="Gene3D" id="3.90.70.10">
    <property type="entry name" value="Cysteine proteinases"/>
    <property type="match status" value="1"/>
</dbReference>
<proteinExistence type="inferred from homology"/>
<keyword evidence="3 10" id="KW-0812">Transmembrane</keyword>
<evidence type="ECO:0000256" key="4">
    <source>
        <dbReference type="ARBA" id="ARBA00022719"/>
    </source>
</evidence>
<keyword evidence="9" id="KW-0676">Redox-active center</keyword>
<comment type="similarity">
    <text evidence="2">Belongs to the VKOR family.</text>
</comment>
<dbReference type="SUPFAM" id="SSF52833">
    <property type="entry name" value="Thioredoxin-like"/>
    <property type="match status" value="1"/>
</dbReference>
<dbReference type="Proteomes" id="UP000249115">
    <property type="component" value="Unassembled WGS sequence"/>
</dbReference>
<dbReference type="Gene3D" id="1.20.1440.130">
    <property type="entry name" value="VKOR domain"/>
    <property type="match status" value="1"/>
</dbReference>
<dbReference type="GO" id="GO:0048038">
    <property type="term" value="F:quinone binding"/>
    <property type="evidence" value="ECO:0007669"/>
    <property type="project" value="UniProtKB-KW"/>
</dbReference>
<keyword evidence="8" id="KW-1015">Disulfide bond</keyword>
<feature type="transmembrane region" description="Helical" evidence="10">
    <location>
        <begin position="252"/>
        <end position="269"/>
    </location>
</feature>
<comment type="caution">
    <text evidence="12">The sequence shown here is derived from an EMBL/GenBank/DDBJ whole genome shotgun (WGS) entry which is preliminary data.</text>
</comment>
<dbReference type="Gene3D" id="3.40.30.10">
    <property type="entry name" value="Glutaredoxin"/>
    <property type="match status" value="1"/>
</dbReference>
<dbReference type="Pfam" id="PF03412">
    <property type="entry name" value="Peptidase_C39"/>
    <property type="match status" value="1"/>
</dbReference>
<accession>A0A2W7QL03</accession>
<feature type="transmembrane region" description="Helical" evidence="10">
    <location>
        <begin position="166"/>
        <end position="188"/>
    </location>
</feature>
<evidence type="ECO:0000256" key="1">
    <source>
        <dbReference type="ARBA" id="ARBA00004141"/>
    </source>
</evidence>
<feature type="transmembrane region" description="Helical" evidence="10">
    <location>
        <begin position="281"/>
        <end position="299"/>
    </location>
</feature>
<dbReference type="GO" id="GO:0016491">
    <property type="term" value="F:oxidoreductase activity"/>
    <property type="evidence" value="ECO:0007669"/>
    <property type="project" value="UniProtKB-KW"/>
</dbReference>
<evidence type="ECO:0000256" key="8">
    <source>
        <dbReference type="ARBA" id="ARBA00023157"/>
    </source>
</evidence>
<reference evidence="13 15" key="2">
    <citation type="submission" date="2019-08" db="EMBL/GenBank/DDBJ databases">
        <title>Genome of Algoriphagus ratkowskyi IC026.</title>
        <authorList>
            <person name="Bowman J.P."/>
        </authorList>
    </citation>
    <scope>NUCLEOTIDE SEQUENCE [LARGE SCALE GENOMIC DNA]</scope>
    <source>
        <strain evidence="13 15">IC026</strain>
    </source>
</reference>
<evidence type="ECO:0000313" key="12">
    <source>
        <dbReference type="EMBL" id="PZX49103.1"/>
    </source>
</evidence>
<dbReference type="Proteomes" id="UP000321927">
    <property type="component" value="Unassembled WGS sequence"/>
</dbReference>
<keyword evidence="5 10" id="KW-1133">Transmembrane helix</keyword>
<feature type="transmembrane region" description="Helical" evidence="10">
    <location>
        <begin position="139"/>
        <end position="160"/>
    </location>
</feature>
<dbReference type="InterPro" id="IPR012932">
    <property type="entry name" value="VKOR"/>
</dbReference>
<dbReference type="EMBL" id="VORV01000032">
    <property type="protein sequence ID" value="TXD75338.1"/>
    <property type="molecule type" value="Genomic_DNA"/>
</dbReference>
<evidence type="ECO:0000256" key="2">
    <source>
        <dbReference type="ARBA" id="ARBA00006214"/>
    </source>
</evidence>
<dbReference type="Pfam" id="PF07884">
    <property type="entry name" value="VKOR"/>
    <property type="match status" value="1"/>
</dbReference>
<dbReference type="CDD" id="cd12921">
    <property type="entry name" value="VKOR_4"/>
    <property type="match status" value="1"/>
</dbReference>
<name>A0A2W7QL03_9BACT</name>
<evidence type="ECO:0000256" key="5">
    <source>
        <dbReference type="ARBA" id="ARBA00022989"/>
    </source>
</evidence>
<feature type="transmembrane region" description="Helical" evidence="10">
    <location>
        <begin position="225"/>
        <end position="246"/>
    </location>
</feature>
<keyword evidence="7 10" id="KW-0472">Membrane</keyword>
<dbReference type="GO" id="GO:0006508">
    <property type="term" value="P:proteolysis"/>
    <property type="evidence" value="ECO:0007669"/>
    <property type="project" value="InterPro"/>
</dbReference>
<dbReference type="GO" id="GO:0016020">
    <property type="term" value="C:membrane"/>
    <property type="evidence" value="ECO:0007669"/>
    <property type="project" value="UniProtKB-SubCell"/>
</dbReference>
<dbReference type="AlphaFoldDB" id="A0A2W7QL03"/>
<feature type="transmembrane region" description="Helical" evidence="10">
    <location>
        <begin position="311"/>
        <end position="333"/>
    </location>
</feature>
<feature type="domain" description="Peptidase C39" evidence="11">
    <location>
        <begin position="1"/>
        <end position="119"/>
    </location>
</feature>
<dbReference type="RefSeq" id="WP_086503443.1">
    <property type="nucleotide sequence ID" value="NZ_MSSV01000045.1"/>
</dbReference>
<gene>
    <name evidence="13" type="ORF">ESW18_20880</name>
    <name evidence="12" type="ORF">LV84_04291</name>
</gene>
<evidence type="ECO:0000259" key="11">
    <source>
        <dbReference type="PROSITE" id="PS50990"/>
    </source>
</evidence>
<evidence type="ECO:0000256" key="10">
    <source>
        <dbReference type="SAM" id="Phobius"/>
    </source>
</evidence>
<evidence type="ECO:0000256" key="7">
    <source>
        <dbReference type="ARBA" id="ARBA00023136"/>
    </source>
</evidence>
<keyword evidence="4" id="KW-0874">Quinone</keyword>
<dbReference type="GO" id="GO:0008233">
    <property type="term" value="F:peptidase activity"/>
    <property type="evidence" value="ECO:0007669"/>
    <property type="project" value="InterPro"/>
</dbReference>
<evidence type="ECO:0000313" key="14">
    <source>
        <dbReference type="Proteomes" id="UP000249115"/>
    </source>
</evidence>
<dbReference type="InterPro" id="IPR038354">
    <property type="entry name" value="VKOR_sf"/>
</dbReference>
<keyword evidence="15" id="KW-1185">Reference proteome</keyword>
<evidence type="ECO:0000313" key="15">
    <source>
        <dbReference type="Proteomes" id="UP000321927"/>
    </source>
</evidence>
<comment type="subcellular location">
    <subcellularLocation>
        <location evidence="1">Membrane</location>
        <topology evidence="1">Multi-pass membrane protein</topology>
    </subcellularLocation>
</comment>
<evidence type="ECO:0000256" key="6">
    <source>
        <dbReference type="ARBA" id="ARBA00023002"/>
    </source>
</evidence>